<accession>A0ABT9ENV6</accession>
<keyword evidence="3" id="KW-1185">Reference proteome</keyword>
<sequence>MLVRADRRTLSLKRVTGVEPKRSPDRAKRHHSNEGLPLAARLERVKGIEPSS</sequence>
<dbReference type="Proteomes" id="UP001230685">
    <property type="component" value="Unassembled WGS sequence"/>
</dbReference>
<name>A0ABT9ENV6_9SPHN</name>
<comment type="caution">
    <text evidence="2">The sequence shown here is derived from an EMBL/GenBank/DDBJ whole genome shotgun (WGS) entry which is preliminary data.</text>
</comment>
<protein>
    <recommendedName>
        <fullName evidence="4">Transposase</fullName>
    </recommendedName>
</protein>
<evidence type="ECO:0000256" key="1">
    <source>
        <dbReference type="SAM" id="MobiDB-lite"/>
    </source>
</evidence>
<proteinExistence type="predicted"/>
<dbReference type="EMBL" id="JAUUDS010000012">
    <property type="protein sequence ID" value="MDP1028650.1"/>
    <property type="molecule type" value="Genomic_DNA"/>
</dbReference>
<reference evidence="2 3" key="1">
    <citation type="submission" date="2023-07" db="EMBL/GenBank/DDBJ databases">
        <authorList>
            <person name="Kim M.K."/>
        </authorList>
    </citation>
    <scope>NUCLEOTIDE SEQUENCE [LARGE SCALE GENOMIC DNA]</scope>
    <source>
        <strain evidence="2 3">KR1UV-12</strain>
    </source>
</reference>
<organism evidence="2 3">
    <name type="scientific">Sphingomonas aurea</name>
    <dbReference type="NCBI Taxonomy" id="3063994"/>
    <lineage>
        <taxon>Bacteria</taxon>
        <taxon>Pseudomonadati</taxon>
        <taxon>Pseudomonadota</taxon>
        <taxon>Alphaproteobacteria</taxon>
        <taxon>Sphingomonadales</taxon>
        <taxon>Sphingomonadaceae</taxon>
        <taxon>Sphingomonas</taxon>
    </lineage>
</organism>
<feature type="compositionally biased region" description="Basic and acidic residues" evidence="1">
    <location>
        <begin position="41"/>
        <end position="52"/>
    </location>
</feature>
<gene>
    <name evidence="2" type="ORF">Q5H91_15620</name>
</gene>
<evidence type="ECO:0000313" key="2">
    <source>
        <dbReference type="EMBL" id="MDP1028650.1"/>
    </source>
</evidence>
<feature type="region of interest" description="Disordered" evidence="1">
    <location>
        <begin position="1"/>
        <end position="52"/>
    </location>
</feature>
<dbReference type="RefSeq" id="WP_305174387.1">
    <property type="nucleotide sequence ID" value="NZ_JAUUDS010000012.1"/>
</dbReference>
<evidence type="ECO:0000313" key="3">
    <source>
        <dbReference type="Proteomes" id="UP001230685"/>
    </source>
</evidence>
<evidence type="ECO:0008006" key="4">
    <source>
        <dbReference type="Google" id="ProtNLM"/>
    </source>
</evidence>